<gene>
    <name evidence="1" type="primary">bet</name>
    <name evidence="1" type="ORF">I9080_002929</name>
</gene>
<dbReference type="Proteomes" id="UP000859547">
    <property type="component" value="Unassembled WGS sequence"/>
</dbReference>
<dbReference type="Pfam" id="PF03837">
    <property type="entry name" value="RecT"/>
    <property type="match status" value="1"/>
</dbReference>
<accession>A0A8H9QZG6</accession>
<comment type="caution">
    <text evidence="1">The sequence shown here is derived from an EMBL/GenBank/DDBJ whole genome shotgun (WGS) entry which is preliminary data.</text>
</comment>
<proteinExistence type="predicted"/>
<dbReference type="InterPro" id="IPR018330">
    <property type="entry name" value="RecT_fam"/>
</dbReference>
<organism evidence="1">
    <name type="scientific">Clostridium perfringens</name>
    <dbReference type="NCBI Taxonomy" id="1502"/>
    <lineage>
        <taxon>Bacteria</taxon>
        <taxon>Bacillati</taxon>
        <taxon>Bacillota</taxon>
        <taxon>Clostridia</taxon>
        <taxon>Eubacteriales</taxon>
        <taxon>Clostridiaceae</taxon>
        <taxon>Clostridium</taxon>
    </lineage>
</organism>
<reference evidence="1" key="2">
    <citation type="submission" date="2020-07" db="EMBL/GenBank/DDBJ databases">
        <authorList>
            <consortium name="NCBI Pathogen Detection Project"/>
        </authorList>
    </citation>
    <scope>NUCLEOTIDE SEQUENCE</scope>
    <source>
        <strain evidence="1">C8</strain>
    </source>
</reference>
<dbReference type="InterPro" id="IPR010183">
    <property type="entry name" value="Phage_lambda_Bet"/>
</dbReference>
<dbReference type="GO" id="GO:0006310">
    <property type="term" value="P:DNA recombination"/>
    <property type="evidence" value="ECO:0007669"/>
    <property type="project" value="InterPro"/>
</dbReference>
<dbReference type="AlphaFoldDB" id="A0A8H9QZG6"/>
<protein>
    <submittedName>
        <fullName evidence="1">Phage recombination protein Bet</fullName>
    </submittedName>
</protein>
<evidence type="ECO:0000313" key="1">
    <source>
        <dbReference type="EMBL" id="HAT4309085.1"/>
    </source>
</evidence>
<name>A0A8H9QZG6_CLOPF</name>
<dbReference type="NCBIfam" id="TIGR01913">
    <property type="entry name" value="bet_lambda"/>
    <property type="match status" value="1"/>
</dbReference>
<dbReference type="EMBL" id="DACTCB010000022">
    <property type="protein sequence ID" value="HAT4309085.1"/>
    <property type="molecule type" value="Genomic_DNA"/>
</dbReference>
<sequence length="254" mass="28555">MAENKQLEKKEEKKYTYMVAGEEVTLTSSIVQQFIARGNKTLTTREIGNFIQLCKYRKLNPFLNEAYPVKFGNDGAQLIVGFEAFKRKAEENPNYRGHRAGVIVVRDKEVLELEGSFKLPTDQLVGGWAEVAVEGKNYPIVAKVSFQEYNKNQSTWKAIPCTMIRKVALSQALREAFPGDLGALYSGEELGVDANSKIINVETEVKEEIKENANSIPLDLDEDTPATQVKEDEIQDAEFVEAEVVENEDENPPF</sequence>
<dbReference type="GO" id="GO:0003677">
    <property type="term" value="F:DNA binding"/>
    <property type="evidence" value="ECO:0007669"/>
    <property type="project" value="InterPro"/>
</dbReference>
<reference evidence="1" key="1">
    <citation type="journal article" date="2018" name="Genome Biol.">
        <title>SKESA: strategic k-mer extension for scrupulous assemblies.</title>
        <authorList>
            <person name="Souvorov A."/>
            <person name="Agarwala R."/>
            <person name="Lipman D.J."/>
        </authorList>
    </citation>
    <scope>NUCLEOTIDE SEQUENCE</scope>
    <source>
        <strain evidence="1">C8</strain>
    </source>
</reference>